<dbReference type="Gene3D" id="2.30.30.220">
    <property type="entry name" value="SspB-like"/>
    <property type="match status" value="1"/>
</dbReference>
<dbReference type="EMBL" id="QRGO01000001">
    <property type="protein sequence ID" value="RDV05019.1"/>
    <property type="molecule type" value="Genomic_DNA"/>
</dbReference>
<protein>
    <recommendedName>
        <fullName evidence="4">Stringent starvation protein B</fullName>
    </recommendedName>
</protein>
<evidence type="ECO:0008006" key="4">
    <source>
        <dbReference type="Google" id="ProtNLM"/>
    </source>
</evidence>
<dbReference type="AlphaFoldDB" id="A0A371BBN6"/>
<evidence type="ECO:0000313" key="2">
    <source>
        <dbReference type="EMBL" id="RDV05019.1"/>
    </source>
</evidence>
<dbReference type="InterPro" id="IPR007481">
    <property type="entry name" value="SspB"/>
</dbReference>
<evidence type="ECO:0000256" key="1">
    <source>
        <dbReference type="SAM" id="MobiDB-lite"/>
    </source>
</evidence>
<dbReference type="InterPro" id="IPR036760">
    <property type="entry name" value="SspB-like_sf"/>
</dbReference>
<dbReference type="RefSeq" id="WP_115517044.1">
    <property type="nucleotide sequence ID" value="NZ_QRGO01000001.1"/>
</dbReference>
<organism evidence="2 3">
    <name type="scientific">Undibacter mobilis</name>
    <dbReference type="NCBI Taxonomy" id="2292256"/>
    <lineage>
        <taxon>Bacteria</taxon>
        <taxon>Pseudomonadati</taxon>
        <taxon>Pseudomonadota</taxon>
        <taxon>Alphaproteobacteria</taxon>
        <taxon>Hyphomicrobiales</taxon>
        <taxon>Nitrobacteraceae</taxon>
        <taxon>Undibacter</taxon>
    </lineage>
</organism>
<gene>
    <name evidence="2" type="ORF">DXH78_10860</name>
</gene>
<dbReference type="Proteomes" id="UP000263993">
    <property type="component" value="Unassembled WGS sequence"/>
</dbReference>
<evidence type="ECO:0000313" key="3">
    <source>
        <dbReference type="Proteomes" id="UP000263993"/>
    </source>
</evidence>
<accession>A0A371BBN6</accession>
<reference evidence="3" key="1">
    <citation type="submission" date="2018-08" db="EMBL/GenBank/DDBJ databases">
        <authorList>
            <person name="Kim S.-J."/>
            <person name="Jung G.-Y."/>
        </authorList>
    </citation>
    <scope>NUCLEOTIDE SEQUENCE [LARGE SCALE GENOMIC DNA]</scope>
    <source>
        <strain evidence="3">GY_H</strain>
    </source>
</reference>
<name>A0A371BBN6_9BRAD</name>
<dbReference type="Pfam" id="PF04386">
    <property type="entry name" value="SspB"/>
    <property type="match status" value="1"/>
</dbReference>
<dbReference type="OrthoDB" id="9800412at2"/>
<keyword evidence="3" id="KW-1185">Reference proteome</keyword>
<dbReference type="SUPFAM" id="SSF101738">
    <property type="entry name" value="SspB-like"/>
    <property type="match status" value="1"/>
</dbReference>
<comment type="caution">
    <text evidence="2">The sequence shown here is derived from an EMBL/GenBank/DDBJ whole genome shotgun (WGS) entry which is preliminary data.</text>
</comment>
<proteinExistence type="predicted"/>
<feature type="region of interest" description="Disordered" evidence="1">
    <location>
        <begin position="132"/>
        <end position="195"/>
    </location>
</feature>
<sequence length="195" mass="20916">MADHIRYDLLTQQALRGVVRAVLADTAKKGLPGDHHFYISFETQAEGVRLSDRLRAQYPEDMTIILQHQFWDLSVTDTGFEVGMSFGGIPEKLYIPFAAVTGFFDPSVQFGLQFEEMTEEQAADAVAAKDAGAKPAATKSAAEKAAASKDSAPVPKPAALTVQPATPTAAAPGDPNPDKPSGGGEVVRLDRFRKK</sequence>
<feature type="compositionally biased region" description="Low complexity" evidence="1">
    <location>
        <begin position="132"/>
        <end position="173"/>
    </location>
</feature>